<feature type="non-terminal residue" evidence="1">
    <location>
        <position position="177"/>
    </location>
</feature>
<organism evidence="1">
    <name type="scientific">marine metagenome</name>
    <dbReference type="NCBI Taxonomy" id="408172"/>
    <lineage>
        <taxon>unclassified sequences</taxon>
        <taxon>metagenomes</taxon>
        <taxon>ecological metagenomes</taxon>
    </lineage>
</organism>
<name>A0A383DSD8_9ZZZZ</name>
<accession>A0A383DSD8</accession>
<reference evidence="1" key="1">
    <citation type="submission" date="2018-05" db="EMBL/GenBank/DDBJ databases">
        <authorList>
            <person name="Lanie J.A."/>
            <person name="Ng W.-L."/>
            <person name="Kazmierczak K.M."/>
            <person name="Andrzejewski T.M."/>
            <person name="Davidsen T.M."/>
            <person name="Wayne K.J."/>
            <person name="Tettelin H."/>
            <person name="Glass J.I."/>
            <person name="Rusch D."/>
            <person name="Podicherti R."/>
            <person name="Tsui H.-C.T."/>
            <person name="Winkler M.E."/>
        </authorList>
    </citation>
    <scope>NUCLEOTIDE SEQUENCE</scope>
</reference>
<evidence type="ECO:0000313" key="1">
    <source>
        <dbReference type="EMBL" id="SVE47209.1"/>
    </source>
</evidence>
<dbReference type="AlphaFoldDB" id="A0A383DSD8"/>
<protein>
    <submittedName>
        <fullName evidence="1">Uncharacterized protein</fullName>
    </submittedName>
</protein>
<sequence length="177" mass="19785">VGVVKRENEYLGLKNLDILVEDTQPDSKYFRILECPSVITQGKSSFLIGGSPQGYLKAKTEVKFELVHDLTGEVIYTEAVRNHWEGGLRRVSIEVYENVEPGPATLYVLGELDPDTSDVEIPTEWQNVYNVRWSKSITINSAAVNSQPILFYKQPRITVGETFSGHVNVTTGSSYTT</sequence>
<feature type="non-terminal residue" evidence="1">
    <location>
        <position position="1"/>
    </location>
</feature>
<gene>
    <name evidence="1" type="ORF">METZ01_LOCUS500063</name>
</gene>
<dbReference type="EMBL" id="UINC01219649">
    <property type="protein sequence ID" value="SVE47209.1"/>
    <property type="molecule type" value="Genomic_DNA"/>
</dbReference>
<proteinExistence type="predicted"/>